<evidence type="ECO:0000313" key="9">
    <source>
        <dbReference type="EMBL" id="MDQ0360484.1"/>
    </source>
</evidence>
<dbReference type="EMBL" id="JAUSUR010000002">
    <property type="protein sequence ID" value="MDQ0360484.1"/>
    <property type="molecule type" value="Genomic_DNA"/>
</dbReference>
<dbReference type="InterPro" id="IPR010964">
    <property type="entry name" value="M20A_pepV-rel"/>
</dbReference>
<dbReference type="RefSeq" id="WP_307406423.1">
    <property type="nucleotide sequence ID" value="NZ_JAUSUR010000002.1"/>
</dbReference>
<dbReference type="PROSITE" id="PS00758">
    <property type="entry name" value="ARGE_DAPE_CPG2_1"/>
    <property type="match status" value="1"/>
</dbReference>
<dbReference type="PANTHER" id="PTHR43808">
    <property type="entry name" value="ACETYLORNITHINE DEACETYLASE"/>
    <property type="match status" value="1"/>
</dbReference>
<evidence type="ECO:0000256" key="4">
    <source>
        <dbReference type="ARBA" id="ARBA00022723"/>
    </source>
</evidence>
<evidence type="ECO:0000256" key="7">
    <source>
        <dbReference type="ARBA" id="ARBA00022997"/>
    </source>
</evidence>
<keyword evidence="7" id="KW-0224">Dipeptidase</keyword>
<comment type="caution">
    <text evidence="9">The sequence shown here is derived from an EMBL/GenBank/DDBJ whole genome shotgun (WGS) entry which is preliminary data.</text>
</comment>
<evidence type="ECO:0000256" key="6">
    <source>
        <dbReference type="ARBA" id="ARBA00022833"/>
    </source>
</evidence>
<sequence length="454" mass="52020">MRNFKKYIEKYETAFLNDLQSLIEIPSVRDLSTKEIGKPFGIEIARSFDVFETVAKRMGFEVTNFDGYAIHAVTSEDLPYIGVLAHLDVVEAEGNWNSNPFMMQTKDDVLYGRGVSDDKGPLLAALYAMYILKEQGLITKPIRLIAGGAEETTWECMEYYFKKNPQPEWGFSPDGNFPIVNGEKGILQVSCQFQGFSSIKVKSKKRLDYVCEEVEIEFPIHDLAKVKEYAKQANSLTYNIDRVNLIYRGDIVLSRNPQRGVNALNLFFEDFKDYSFNDEFQKLKEFYITYLLDDNVGRKLGIAYVDEDMGSTSMCPMSVTWNEEVKEVCIDVRYVKGVTMETILEKLHHISNDINIKIDIIKERRLLYVEEDSPLIQSLKQAYKNVMDEEAEVHTKGGASYARVLDRGIVFGATFGDYNTRVHMANENIPKKDLLLAMEIYCEALYLLSNQNDV</sequence>
<dbReference type="SUPFAM" id="SSF55031">
    <property type="entry name" value="Bacterial exopeptidase dimerisation domain"/>
    <property type="match status" value="1"/>
</dbReference>
<gene>
    <name evidence="9" type="ORF">J2S15_001229</name>
</gene>
<keyword evidence="6" id="KW-0862">Zinc</keyword>
<evidence type="ECO:0000256" key="1">
    <source>
        <dbReference type="ARBA" id="ARBA00001947"/>
    </source>
</evidence>
<dbReference type="NCBIfam" id="TIGR01887">
    <property type="entry name" value="dipeptidaselike"/>
    <property type="match status" value="1"/>
</dbReference>
<comment type="cofactor">
    <cofactor evidence="1">
        <name>Zn(2+)</name>
        <dbReference type="ChEBI" id="CHEBI:29105"/>
    </cofactor>
</comment>
<evidence type="ECO:0000256" key="2">
    <source>
        <dbReference type="ARBA" id="ARBA00006247"/>
    </source>
</evidence>
<proteinExistence type="inferred from homology"/>
<evidence type="ECO:0000256" key="5">
    <source>
        <dbReference type="ARBA" id="ARBA00022801"/>
    </source>
</evidence>
<dbReference type="Pfam" id="PF01546">
    <property type="entry name" value="Peptidase_M20"/>
    <property type="match status" value="1"/>
</dbReference>
<name>A0ABU0E130_9FIRM</name>
<dbReference type="InterPro" id="IPR001261">
    <property type="entry name" value="ArgE/DapE_CS"/>
</dbReference>
<comment type="similarity">
    <text evidence="2">Belongs to the peptidase M20A family.</text>
</comment>
<evidence type="ECO:0000256" key="8">
    <source>
        <dbReference type="ARBA" id="ARBA00023049"/>
    </source>
</evidence>
<dbReference type="InterPro" id="IPR050072">
    <property type="entry name" value="Peptidase_M20A"/>
</dbReference>
<dbReference type="InterPro" id="IPR036264">
    <property type="entry name" value="Bact_exopeptidase_dim_dom"/>
</dbReference>
<dbReference type="SUPFAM" id="SSF53187">
    <property type="entry name" value="Zn-dependent exopeptidases"/>
    <property type="match status" value="1"/>
</dbReference>
<dbReference type="Gene3D" id="3.30.70.360">
    <property type="match status" value="2"/>
</dbReference>
<dbReference type="Proteomes" id="UP001230220">
    <property type="component" value="Unassembled WGS sequence"/>
</dbReference>
<accession>A0ABU0E130</accession>
<protein>
    <submittedName>
        <fullName evidence="9">Dipeptidase</fullName>
    </submittedName>
</protein>
<evidence type="ECO:0000256" key="3">
    <source>
        <dbReference type="ARBA" id="ARBA00022670"/>
    </source>
</evidence>
<keyword evidence="5" id="KW-0378">Hydrolase</keyword>
<keyword evidence="3" id="KW-0645">Protease</keyword>
<evidence type="ECO:0000313" key="10">
    <source>
        <dbReference type="Proteomes" id="UP001230220"/>
    </source>
</evidence>
<dbReference type="Gene3D" id="3.40.630.10">
    <property type="entry name" value="Zn peptidases"/>
    <property type="match status" value="1"/>
</dbReference>
<organism evidence="9 10">
    <name type="scientific">Breznakia pachnodae</name>
    <dbReference type="NCBI Taxonomy" id="265178"/>
    <lineage>
        <taxon>Bacteria</taxon>
        <taxon>Bacillati</taxon>
        <taxon>Bacillota</taxon>
        <taxon>Erysipelotrichia</taxon>
        <taxon>Erysipelotrichales</taxon>
        <taxon>Erysipelotrichaceae</taxon>
        <taxon>Breznakia</taxon>
    </lineage>
</organism>
<keyword evidence="4" id="KW-0479">Metal-binding</keyword>
<dbReference type="InterPro" id="IPR002933">
    <property type="entry name" value="Peptidase_M20"/>
</dbReference>
<keyword evidence="8" id="KW-0482">Metalloprotease</keyword>
<dbReference type="PANTHER" id="PTHR43808:SF31">
    <property type="entry name" value="N-ACETYL-L-CITRULLINE DEACETYLASE"/>
    <property type="match status" value="1"/>
</dbReference>
<keyword evidence="10" id="KW-1185">Reference proteome</keyword>
<reference evidence="9 10" key="1">
    <citation type="submission" date="2023-07" db="EMBL/GenBank/DDBJ databases">
        <title>Genomic Encyclopedia of Type Strains, Phase IV (KMG-IV): sequencing the most valuable type-strain genomes for metagenomic binning, comparative biology and taxonomic classification.</title>
        <authorList>
            <person name="Goeker M."/>
        </authorList>
    </citation>
    <scope>NUCLEOTIDE SEQUENCE [LARGE SCALE GENOMIC DNA]</scope>
    <source>
        <strain evidence="9 10">DSM 16784</strain>
    </source>
</reference>